<reference evidence="1 2" key="1">
    <citation type="journal article" date="2014" name="BMC Genomics">
        <title>Genome and secretome analysis of the hemibiotrophic fungal pathogen, Moniliophthora roreri, which causes frosty pod rot disease of cacao: mechanisms of the biotrophic and necrotrophic phases.</title>
        <authorList>
            <person name="Meinhardt L.W."/>
            <person name="Costa G.G.L."/>
            <person name="Thomazella D.P.T."/>
            <person name="Teixeira P.J.P.L."/>
            <person name="Carazzolle M.F."/>
            <person name="Schuster S.C."/>
            <person name="Carlson J.E."/>
            <person name="Guiltinan M.J."/>
            <person name="Mieczkowski P."/>
            <person name="Farmer A."/>
            <person name="Ramaraj T."/>
            <person name="Crozier J."/>
            <person name="Davis R.E."/>
            <person name="Shao J."/>
            <person name="Melnick R.L."/>
            <person name="Pereira G.A.G."/>
            <person name="Bailey B.A."/>
        </authorList>
    </citation>
    <scope>NUCLEOTIDE SEQUENCE [LARGE SCALE GENOMIC DNA]</scope>
    <source>
        <strain evidence="1 2">MCA 2997</strain>
    </source>
</reference>
<dbReference type="KEGG" id="mrr:Moror_4983"/>
<gene>
    <name evidence="1" type="ORF">Moror_4983</name>
</gene>
<keyword evidence="2" id="KW-1185">Reference proteome</keyword>
<sequence>MASSWTIRMMNGETHRSNHVLPSSMTVCQVMYTSTMLARSSSYAKIDRHLLIPEVVELGPNTMSSHCLKGEIDGAESDEWPRFYTVPLKFGTTGQRIADWKFTFSMFEPHQHPAAVSTD</sequence>
<accession>V2X1Q7</accession>
<proteinExistence type="predicted"/>
<organism evidence="1 2">
    <name type="scientific">Moniliophthora roreri (strain MCA 2997)</name>
    <name type="common">Cocoa frosty pod rot fungus</name>
    <name type="synonym">Crinipellis roreri</name>
    <dbReference type="NCBI Taxonomy" id="1381753"/>
    <lineage>
        <taxon>Eukaryota</taxon>
        <taxon>Fungi</taxon>
        <taxon>Dikarya</taxon>
        <taxon>Basidiomycota</taxon>
        <taxon>Agaricomycotina</taxon>
        <taxon>Agaricomycetes</taxon>
        <taxon>Agaricomycetidae</taxon>
        <taxon>Agaricales</taxon>
        <taxon>Marasmiineae</taxon>
        <taxon>Marasmiaceae</taxon>
        <taxon>Moniliophthora</taxon>
    </lineage>
</organism>
<dbReference type="EMBL" id="AWSO01000936">
    <property type="protein sequence ID" value="ESK86390.1"/>
    <property type="molecule type" value="Genomic_DNA"/>
</dbReference>
<dbReference type="Proteomes" id="UP000017559">
    <property type="component" value="Unassembled WGS sequence"/>
</dbReference>
<evidence type="ECO:0000313" key="1">
    <source>
        <dbReference type="EMBL" id="ESK86390.1"/>
    </source>
</evidence>
<dbReference type="HOGENOM" id="CLU_2062080_0_0_1"/>
<evidence type="ECO:0000313" key="2">
    <source>
        <dbReference type="Proteomes" id="UP000017559"/>
    </source>
</evidence>
<protein>
    <submittedName>
        <fullName evidence="1">Uncharacterized protein</fullName>
    </submittedName>
</protein>
<comment type="caution">
    <text evidence="1">The sequence shown here is derived from an EMBL/GenBank/DDBJ whole genome shotgun (WGS) entry which is preliminary data.</text>
</comment>
<dbReference type="AlphaFoldDB" id="V2X1Q7"/>
<name>V2X1Q7_MONRO</name>